<gene>
    <name evidence="2" type="ORF">N7494_007364</name>
</gene>
<dbReference type="Gene3D" id="1.10.246.130">
    <property type="match status" value="1"/>
</dbReference>
<dbReference type="Proteomes" id="UP001220324">
    <property type="component" value="Unassembled WGS sequence"/>
</dbReference>
<reference evidence="2 3" key="1">
    <citation type="journal article" date="2023" name="IMA Fungus">
        <title>Comparative genomic study of the Penicillium genus elucidates a diverse pangenome and 15 lateral gene transfer events.</title>
        <authorList>
            <person name="Petersen C."/>
            <person name="Sorensen T."/>
            <person name="Nielsen M.R."/>
            <person name="Sondergaard T.E."/>
            <person name="Sorensen J.L."/>
            <person name="Fitzpatrick D.A."/>
            <person name="Frisvad J.C."/>
            <person name="Nielsen K.L."/>
        </authorList>
    </citation>
    <scope>NUCLEOTIDE SEQUENCE [LARGE SCALE GENOMIC DNA]</scope>
    <source>
        <strain evidence="2 3">IBT 35679</strain>
    </source>
</reference>
<dbReference type="InterPro" id="IPR029055">
    <property type="entry name" value="Ntn_hydrolases_N"/>
</dbReference>
<feature type="region of interest" description="Disordered" evidence="1">
    <location>
        <begin position="553"/>
        <end position="572"/>
    </location>
</feature>
<dbReference type="SUPFAM" id="SSF56235">
    <property type="entry name" value="N-terminal nucleophile aminohydrolases (Ntn hydrolases)"/>
    <property type="match status" value="1"/>
</dbReference>
<comment type="caution">
    <text evidence="2">The sequence shown here is derived from an EMBL/GenBank/DDBJ whole genome shotgun (WGS) entry which is preliminary data.</text>
</comment>
<dbReference type="AlphaFoldDB" id="A0AAD6CT07"/>
<dbReference type="PANTHER" id="PTHR43881:SF1">
    <property type="entry name" value="GAMMA-GLUTAMYLTRANSPEPTIDASE (AFU_ORTHOLOGUE AFUA_4G13580)"/>
    <property type="match status" value="1"/>
</dbReference>
<evidence type="ECO:0000256" key="1">
    <source>
        <dbReference type="SAM" id="MobiDB-lite"/>
    </source>
</evidence>
<dbReference type="PRINTS" id="PR01210">
    <property type="entry name" value="GGTRANSPTASE"/>
</dbReference>
<keyword evidence="3" id="KW-1185">Reference proteome</keyword>
<sequence>MASTFTPFASRRSVVHSLNGIVACTQPLAAAAGQSILRRGGNAADAAVAVAACLNVTEPWSTGIGGDMFCLYYDAQKRKVEALNGSGRAPASITLQEVRRKLGLGDNQPGGIPLTSVYAVTVPGAAAGWIDTVERFGSGGLSMKDILGPAIELAENGFPVSEISAYYWKANEQALRAASPNFREMLKYDSTAADGVRAPNTGEIMKNPNLANTFLQLATDGKNGFYSGRIAKAIAQVMQDLGGYLSETDLKYHAERASDAVEPVSLRYTPNKSHSVDIWEHPPNGQGIIALMALGIIQELERTGRISGIPPHNSAEYLHLLIEVLRIAFADGTWWISDPDFNTTPDLLSSAYLAERARLYNPEHAFGVLDHGSPALRSSDTVYFAVTDASGNAASVVNSNYHGFGSGVIPANCGFTLQSRGANFSLELGHPNALEPGKRPYHTIIPAMATNPDGSLHSAFGVMGGFMQPQGHVQVLLNMLVFGMSPQEALDAPRVCIGVETDGSEGWVDVEEGIGSEAIDGLKKRGHRVKVKTGWQRDLFGRGQIIRSRMEDGQRVYSAGSDPRGDGMAIPV</sequence>
<protein>
    <recommendedName>
        <fullName evidence="4">Gamma-glutamyltransferase YwrD</fullName>
    </recommendedName>
</protein>
<accession>A0AAD6CT07</accession>
<dbReference type="PANTHER" id="PTHR43881">
    <property type="entry name" value="GAMMA-GLUTAMYLTRANSPEPTIDASE (AFU_ORTHOLOGUE AFUA_4G13580)"/>
    <property type="match status" value="1"/>
</dbReference>
<dbReference type="EMBL" id="JAQIZZ010000006">
    <property type="protein sequence ID" value="KAJ5537885.1"/>
    <property type="molecule type" value="Genomic_DNA"/>
</dbReference>
<organism evidence="2 3">
    <name type="scientific">Penicillium frequentans</name>
    <dbReference type="NCBI Taxonomy" id="3151616"/>
    <lineage>
        <taxon>Eukaryota</taxon>
        <taxon>Fungi</taxon>
        <taxon>Dikarya</taxon>
        <taxon>Ascomycota</taxon>
        <taxon>Pezizomycotina</taxon>
        <taxon>Eurotiomycetes</taxon>
        <taxon>Eurotiomycetidae</taxon>
        <taxon>Eurotiales</taxon>
        <taxon>Aspergillaceae</taxon>
        <taxon>Penicillium</taxon>
    </lineage>
</organism>
<dbReference type="Pfam" id="PF01019">
    <property type="entry name" value="G_glu_transpept"/>
    <property type="match status" value="1"/>
</dbReference>
<dbReference type="InterPro" id="IPR043137">
    <property type="entry name" value="GGT_ssub_C"/>
</dbReference>
<evidence type="ECO:0008006" key="4">
    <source>
        <dbReference type="Google" id="ProtNLM"/>
    </source>
</evidence>
<dbReference type="InterPro" id="IPR052896">
    <property type="entry name" value="GGT-like_enzyme"/>
</dbReference>
<evidence type="ECO:0000313" key="2">
    <source>
        <dbReference type="EMBL" id="KAJ5537885.1"/>
    </source>
</evidence>
<evidence type="ECO:0000313" key="3">
    <source>
        <dbReference type="Proteomes" id="UP001220324"/>
    </source>
</evidence>
<name>A0AAD6CT07_9EURO</name>
<proteinExistence type="predicted"/>
<dbReference type="InterPro" id="IPR043138">
    <property type="entry name" value="GGT_lsub"/>
</dbReference>
<dbReference type="Gene3D" id="3.60.20.40">
    <property type="match status" value="1"/>
</dbReference>